<dbReference type="GO" id="GO:0005524">
    <property type="term" value="F:ATP binding"/>
    <property type="evidence" value="ECO:0007669"/>
    <property type="project" value="UniProtKB-UniRule"/>
</dbReference>
<dbReference type="GO" id="GO:0009398">
    <property type="term" value="P:FMN biosynthetic process"/>
    <property type="evidence" value="ECO:0007669"/>
    <property type="project" value="UniProtKB-UniRule"/>
</dbReference>
<evidence type="ECO:0000256" key="15">
    <source>
        <dbReference type="PIRNR" id="PIRNR004491"/>
    </source>
</evidence>
<keyword evidence="7 15" id="KW-0548">Nucleotidyltransferase</keyword>
<accession>K9EHF8</accession>
<evidence type="ECO:0000256" key="8">
    <source>
        <dbReference type="ARBA" id="ARBA00022741"/>
    </source>
</evidence>
<comment type="pathway">
    <text evidence="3 15">Cofactor biosynthesis; FMN biosynthesis; FMN from riboflavin (ATP route): step 1/1.</text>
</comment>
<evidence type="ECO:0000256" key="4">
    <source>
        <dbReference type="ARBA" id="ARBA00022630"/>
    </source>
</evidence>
<name>K9EHF8_9ACTO</name>
<evidence type="ECO:0000256" key="10">
    <source>
        <dbReference type="ARBA" id="ARBA00022827"/>
    </source>
</evidence>
<evidence type="ECO:0000256" key="12">
    <source>
        <dbReference type="ARBA" id="ARBA00023268"/>
    </source>
</evidence>
<keyword evidence="4 15" id="KW-0285">Flavoprotein</keyword>
<dbReference type="PIRSF" id="PIRSF004491">
    <property type="entry name" value="FAD_Synth"/>
    <property type="match status" value="1"/>
</dbReference>
<dbReference type="AlphaFoldDB" id="K9EHF8"/>
<dbReference type="NCBIfam" id="NF004160">
    <property type="entry name" value="PRK05627.1-3"/>
    <property type="match status" value="1"/>
</dbReference>
<keyword evidence="9 15" id="KW-0418">Kinase</keyword>
<keyword evidence="12" id="KW-0511">Multifunctional enzyme</keyword>
<protein>
    <recommendedName>
        <fullName evidence="15">Riboflavin biosynthesis protein</fullName>
    </recommendedName>
    <domain>
        <recommendedName>
            <fullName evidence="15">Riboflavin kinase</fullName>
            <ecNumber evidence="15">2.7.1.26</ecNumber>
        </recommendedName>
        <alternativeName>
            <fullName evidence="15">Flavokinase</fullName>
        </alternativeName>
    </domain>
    <domain>
        <recommendedName>
            <fullName evidence="15">FMN adenylyltransferase</fullName>
            <ecNumber evidence="15">2.7.7.2</ecNumber>
        </recommendedName>
        <alternativeName>
            <fullName evidence="15">FAD pyrophosphorylase</fullName>
        </alternativeName>
        <alternativeName>
            <fullName evidence="15">FAD synthase</fullName>
        </alternativeName>
    </domain>
</protein>
<comment type="function">
    <text evidence="1">Catalyzes the phosphorylation of riboflavin to FMN followed by the adenylation of FMN to FAD.</text>
</comment>
<keyword evidence="6 15" id="KW-0808">Transferase</keyword>
<dbReference type="UniPathway" id="UPA00277">
    <property type="reaction ID" value="UER00407"/>
</dbReference>
<dbReference type="HOGENOM" id="CLU_048437_0_0_11"/>
<dbReference type="EC" id="2.7.1.26" evidence="15"/>
<dbReference type="InterPro" id="IPR023465">
    <property type="entry name" value="Riboflavin_kinase_dom_sf"/>
</dbReference>
<comment type="catalytic activity">
    <reaction evidence="13 15">
        <text>riboflavin + ATP = FMN + ADP + H(+)</text>
        <dbReference type="Rhea" id="RHEA:14357"/>
        <dbReference type="ChEBI" id="CHEBI:15378"/>
        <dbReference type="ChEBI" id="CHEBI:30616"/>
        <dbReference type="ChEBI" id="CHEBI:57986"/>
        <dbReference type="ChEBI" id="CHEBI:58210"/>
        <dbReference type="ChEBI" id="CHEBI:456216"/>
        <dbReference type="EC" id="2.7.1.26"/>
    </reaction>
</comment>
<dbReference type="Gene3D" id="2.40.30.30">
    <property type="entry name" value="Riboflavin kinase-like"/>
    <property type="match status" value="1"/>
</dbReference>
<proteinExistence type="inferred from homology"/>
<dbReference type="NCBIfam" id="TIGR00125">
    <property type="entry name" value="cyt_tran_rel"/>
    <property type="match status" value="1"/>
</dbReference>
<dbReference type="GO" id="GO:0008531">
    <property type="term" value="F:riboflavin kinase activity"/>
    <property type="evidence" value="ECO:0007669"/>
    <property type="project" value="UniProtKB-UniRule"/>
</dbReference>
<dbReference type="PANTHER" id="PTHR22749">
    <property type="entry name" value="RIBOFLAVIN KINASE/FMN ADENYLYLTRANSFERASE"/>
    <property type="match status" value="1"/>
</dbReference>
<dbReference type="GO" id="GO:0003919">
    <property type="term" value="F:FMN adenylyltransferase activity"/>
    <property type="evidence" value="ECO:0007669"/>
    <property type="project" value="UniProtKB-UniRule"/>
</dbReference>
<evidence type="ECO:0000256" key="5">
    <source>
        <dbReference type="ARBA" id="ARBA00022643"/>
    </source>
</evidence>
<dbReference type="GO" id="GO:0006747">
    <property type="term" value="P:FAD biosynthetic process"/>
    <property type="evidence" value="ECO:0007669"/>
    <property type="project" value="UniProtKB-UniRule"/>
</dbReference>
<evidence type="ECO:0000256" key="9">
    <source>
        <dbReference type="ARBA" id="ARBA00022777"/>
    </source>
</evidence>
<keyword evidence="5 15" id="KW-0288">FMN</keyword>
<evidence type="ECO:0000313" key="17">
    <source>
        <dbReference type="EMBL" id="EKU96103.1"/>
    </source>
</evidence>
<organism evidence="17 18">
    <name type="scientific">Actinobaculum massiliense ACS-171-V-Col2</name>
    <dbReference type="NCBI Taxonomy" id="883066"/>
    <lineage>
        <taxon>Bacteria</taxon>
        <taxon>Bacillati</taxon>
        <taxon>Actinomycetota</taxon>
        <taxon>Actinomycetes</taxon>
        <taxon>Actinomycetales</taxon>
        <taxon>Actinomycetaceae</taxon>
        <taxon>Actinobaculum</taxon>
    </lineage>
</organism>
<dbReference type="SMART" id="SM00904">
    <property type="entry name" value="Flavokinase"/>
    <property type="match status" value="1"/>
</dbReference>
<keyword evidence="8 15" id="KW-0547">Nucleotide-binding</keyword>
<comment type="pathway">
    <text evidence="2 15">Cofactor biosynthesis; FAD biosynthesis; FAD from FMN: step 1/1.</text>
</comment>
<dbReference type="STRING" id="202789.GCA_001457435_00264"/>
<dbReference type="eggNOG" id="COG0196">
    <property type="taxonomic scope" value="Bacteria"/>
</dbReference>
<comment type="similarity">
    <text evidence="15">Belongs to the ribF family.</text>
</comment>
<evidence type="ECO:0000256" key="11">
    <source>
        <dbReference type="ARBA" id="ARBA00022840"/>
    </source>
</evidence>
<evidence type="ECO:0000256" key="6">
    <source>
        <dbReference type="ARBA" id="ARBA00022679"/>
    </source>
</evidence>
<dbReference type="InterPro" id="IPR014729">
    <property type="entry name" value="Rossmann-like_a/b/a_fold"/>
</dbReference>
<dbReference type="FunFam" id="3.40.50.620:FF:000021">
    <property type="entry name" value="Riboflavin biosynthesis protein"/>
    <property type="match status" value="1"/>
</dbReference>
<evidence type="ECO:0000313" key="18">
    <source>
        <dbReference type="Proteomes" id="UP000009888"/>
    </source>
</evidence>
<dbReference type="GO" id="GO:0009231">
    <property type="term" value="P:riboflavin biosynthetic process"/>
    <property type="evidence" value="ECO:0007669"/>
    <property type="project" value="InterPro"/>
</dbReference>
<keyword evidence="18" id="KW-1185">Reference proteome</keyword>
<dbReference type="InterPro" id="IPR023468">
    <property type="entry name" value="Riboflavin_kinase"/>
</dbReference>
<reference evidence="17 18" key="1">
    <citation type="submission" date="2012-09" db="EMBL/GenBank/DDBJ databases">
        <title>The Genome Sequence of Actinobaculum massiliae ACS-171-V-COL2.</title>
        <authorList>
            <consortium name="The Broad Institute Genome Sequencing Platform"/>
            <person name="Earl A."/>
            <person name="Ward D."/>
            <person name="Feldgarden M."/>
            <person name="Gevers D."/>
            <person name="Saerens B."/>
            <person name="Vaneechoutte M."/>
            <person name="Walker B."/>
            <person name="Young S.K."/>
            <person name="Zeng Q."/>
            <person name="Gargeya S."/>
            <person name="Fitzgerald M."/>
            <person name="Haas B."/>
            <person name="Abouelleil A."/>
            <person name="Alvarado L."/>
            <person name="Arachchi H.M."/>
            <person name="Berlin A."/>
            <person name="Chapman S.B."/>
            <person name="Goldberg J."/>
            <person name="Griggs A."/>
            <person name="Gujja S."/>
            <person name="Hansen M."/>
            <person name="Howarth C."/>
            <person name="Imamovic A."/>
            <person name="Larimer J."/>
            <person name="McCowen C."/>
            <person name="Montmayeur A."/>
            <person name="Murphy C."/>
            <person name="Neiman D."/>
            <person name="Pearson M."/>
            <person name="Priest M."/>
            <person name="Roberts A."/>
            <person name="Saif S."/>
            <person name="Shea T."/>
            <person name="Sisk P."/>
            <person name="Sykes S."/>
            <person name="Wortman J."/>
            <person name="Nusbaum C."/>
            <person name="Birren B."/>
        </authorList>
    </citation>
    <scope>NUCLEOTIDE SEQUENCE [LARGE SCALE GENOMIC DNA]</scope>
    <source>
        <strain evidence="18">ACS-171-V-Col2</strain>
    </source>
</reference>
<dbReference type="InterPro" id="IPR004821">
    <property type="entry name" value="Cyt_trans-like"/>
</dbReference>
<dbReference type="SUPFAM" id="SSF82114">
    <property type="entry name" value="Riboflavin kinase-like"/>
    <property type="match status" value="1"/>
</dbReference>
<keyword evidence="10 15" id="KW-0274">FAD</keyword>
<dbReference type="Pfam" id="PF01687">
    <property type="entry name" value="Flavokinase"/>
    <property type="match status" value="1"/>
</dbReference>
<dbReference type="Gene3D" id="3.40.50.620">
    <property type="entry name" value="HUPs"/>
    <property type="match status" value="1"/>
</dbReference>
<dbReference type="InterPro" id="IPR015864">
    <property type="entry name" value="FAD_synthase"/>
</dbReference>
<evidence type="ECO:0000256" key="7">
    <source>
        <dbReference type="ARBA" id="ARBA00022695"/>
    </source>
</evidence>
<dbReference type="Pfam" id="PF06574">
    <property type="entry name" value="FAD_syn"/>
    <property type="match status" value="1"/>
</dbReference>
<evidence type="ECO:0000256" key="13">
    <source>
        <dbReference type="ARBA" id="ARBA00047880"/>
    </source>
</evidence>
<keyword evidence="11 15" id="KW-0067">ATP-binding</keyword>
<dbReference type="CDD" id="cd02064">
    <property type="entry name" value="FAD_synthetase_N"/>
    <property type="match status" value="1"/>
</dbReference>
<feature type="domain" description="Riboflavin kinase" evidence="16">
    <location>
        <begin position="184"/>
        <end position="315"/>
    </location>
</feature>
<dbReference type="PANTHER" id="PTHR22749:SF6">
    <property type="entry name" value="RIBOFLAVIN KINASE"/>
    <property type="match status" value="1"/>
</dbReference>
<sequence length="330" mass="35654">MQIWRNSADIPADLSRTVVTFGVFDGVHRGHHAILRRVVEIAGEREWPAVVLTFDPHPANVHRPGQHVHLIATLEERLNRIEATGVDAVFVQHYTLDYARATAAEFVRKQLAGDLHAGVVVVGEDARFGRGNEGDAALLRQLGGEAGIEVEVICDRCDEDGERWSSTGVRALLEKGDVARAAKILGRPHRIRGTVEHGAARGRTLGFPTANLSGDGLGEVPADGVYAGWLVRKVAGTTATEYLPAAISVGTNPQFDGETRTVEAHVLGRYDLNLYGEEIAIEFVSYLRPMLKLDSVEALLAQMDKDLLATADTLGVPPAGRVEPNKVTAS</sequence>
<dbReference type="EC" id="2.7.7.2" evidence="15"/>
<gene>
    <name evidence="17" type="ORF">HMPREF9233_00191</name>
</gene>
<dbReference type="Proteomes" id="UP000009888">
    <property type="component" value="Unassembled WGS sequence"/>
</dbReference>
<dbReference type="FunFam" id="2.40.30.30:FF:000003">
    <property type="entry name" value="Riboflavin biosynthesis protein"/>
    <property type="match status" value="1"/>
</dbReference>
<dbReference type="InterPro" id="IPR015865">
    <property type="entry name" value="Riboflavin_kinase_bac/euk"/>
</dbReference>
<evidence type="ECO:0000256" key="14">
    <source>
        <dbReference type="ARBA" id="ARBA00049494"/>
    </source>
</evidence>
<dbReference type="EMBL" id="AGWL01000001">
    <property type="protein sequence ID" value="EKU96103.1"/>
    <property type="molecule type" value="Genomic_DNA"/>
</dbReference>
<dbReference type="NCBIfam" id="TIGR00083">
    <property type="entry name" value="ribF"/>
    <property type="match status" value="1"/>
</dbReference>
<dbReference type="SUPFAM" id="SSF52374">
    <property type="entry name" value="Nucleotidylyl transferase"/>
    <property type="match status" value="1"/>
</dbReference>
<evidence type="ECO:0000256" key="3">
    <source>
        <dbReference type="ARBA" id="ARBA00005201"/>
    </source>
</evidence>
<dbReference type="UniPathway" id="UPA00276">
    <property type="reaction ID" value="UER00406"/>
</dbReference>
<evidence type="ECO:0000259" key="16">
    <source>
        <dbReference type="SMART" id="SM00904"/>
    </source>
</evidence>
<comment type="caution">
    <text evidence="17">The sequence shown here is derived from an EMBL/GenBank/DDBJ whole genome shotgun (WGS) entry which is preliminary data.</text>
</comment>
<evidence type="ECO:0000256" key="1">
    <source>
        <dbReference type="ARBA" id="ARBA00002121"/>
    </source>
</evidence>
<evidence type="ECO:0000256" key="2">
    <source>
        <dbReference type="ARBA" id="ARBA00004726"/>
    </source>
</evidence>
<comment type="catalytic activity">
    <reaction evidence="14 15">
        <text>FMN + ATP + H(+) = FAD + diphosphate</text>
        <dbReference type="Rhea" id="RHEA:17237"/>
        <dbReference type="ChEBI" id="CHEBI:15378"/>
        <dbReference type="ChEBI" id="CHEBI:30616"/>
        <dbReference type="ChEBI" id="CHEBI:33019"/>
        <dbReference type="ChEBI" id="CHEBI:57692"/>
        <dbReference type="ChEBI" id="CHEBI:58210"/>
        <dbReference type="EC" id="2.7.7.2"/>
    </reaction>
</comment>
<dbReference type="PATRIC" id="fig|883066.3.peg.192"/>
<dbReference type="InterPro" id="IPR002606">
    <property type="entry name" value="Riboflavin_kinase_bac"/>
</dbReference>
<dbReference type="RefSeq" id="WP_007000409.1">
    <property type="nucleotide sequence ID" value="NZ_JH992955.1"/>
</dbReference>